<keyword evidence="7 16" id="KW-0479">Metal-binding</keyword>
<feature type="domain" description="Cytochrome oxidase subunit II transmembrane region profile" evidence="22">
    <location>
        <begin position="17"/>
        <end position="114"/>
    </location>
</feature>
<dbReference type="RefSeq" id="WP_153248501.1">
    <property type="nucleotide sequence ID" value="NZ_CP044205.1"/>
</dbReference>
<dbReference type="PROSITE" id="PS00078">
    <property type="entry name" value="COX2"/>
    <property type="match status" value="1"/>
</dbReference>
<keyword evidence="5 17" id="KW-0679">Respiratory chain</keyword>
<dbReference type="Pfam" id="PF00116">
    <property type="entry name" value="COX2"/>
    <property type="match status" value="1"/>
</dbReference>
<evidence type="ECO:0000256" key="15">
    <source>
        <dbReference type="ARBA" id="ARBA00047816"/>
    </source>
</evidence>
<dbReference type="Gene3D" id="1.10.760.10">
    <property type="entry name" value="Cytochrome c-like domain"/>
    <property type="match status" value="1"/>
</dbReference>
<evidence type="ECO:0000313" key="25">
    <source>
        <dbReference type="Proteomes" id="UP000325755"/>
    </source>
</evidence>
<dbReference type="Pfam" id="PF02790">
    <property type="entry name" value="COX2_TM"/>
    <property type="match status" value="1"/>
</dbReference>
<keyword evidence="20" id="KW-0732">Signal</keyword>
<evidence type="ECO:0000256" key="8">
    <source>
        <dbReference type="ARBA" id="ARBA00022967"/>
    </source>
</evidence>
<dbReference type="InterPro" id="IPR001505">
    <property type="entry name" value="Copper_CuA"/>
</dbReference>
<evidence type="ECO:0000256" key="4">
    <source>
        <dbReference type="ARBA" id="ARBA00022617"/>
    </source>
</evidence>
<keyword evidence="6 17" id="KW-0812">Transmembrane</keyword>
<dbReference type="SUPFAM" id="SSF81464">
    <property type="entry name" value="Cytochrome c oxidase subunit II-like, transmembrane region"/>
    <property type="match status" value="1"/>
</dbReference>
<dbReference type="GO" id="GO:0005886">
    <property type="term" value="C:plasma membrane"/>
    <property type="evidence" value="ECO:0007669"/>
    <property type="project" value="UniProtKB-SubCell"/>
</dbReference>
<evidence type="ECO:0000259" key="23">
    <source>
        <dbReference type="PROSITE" id="PS51007"/>
    </source>
</evidence>
<sequence length="372" mass="41242">MKTIRRLLAVLAVMLGGSAHADYALNLPVGVTETSREIHDLHMLILWICVAIGVLVYGLMTYSIIYHRKSKGAVPAKFHENTRLEIVWTLIPFLILFAMAVPATRVMIKAYDASAADMSIKVTGYQWKWRYTYQEDGIDFFSSLDAESNKARQIGSGINPESVPHYLLNVDNPMVIPVNKKIRILLTAADVLHAWWVPEFGWKKDAIPGFVTDGWIKVEKPGTYRGQCAELCGRDHGFMPIVVIAKTDEEYKAWVEEQKAKTAVKKADANKTYTMAELMEKGKAVYDSNCAACHMPNGDGMPGAFPAIKGSPVANGPVEEHIKLVAKGRNAMPAFDEVLADDELASVVVYQRNSFGNSKGELVQPADIQKQQ</sequence>
<dbReference type="Gene3D" id="1.10.287.90">
    <property type="match status" value="1"/>
</dbReference>
<keyword evidence="11 16" id="KW-0408">Iron</keyword>
<evidence type="ECO:0000256" key="16">
    <source>
        <dbReference type="PROSITE-ProRule" id="PRU00433"/>
    </source>
</evidence>
<dbReference type="FunCoup" id="A0A5Q0BF59">
    <property type="interactions" value="253"/>
</dbReference>
<feature type="signal peptide" evidence="20">
    <location>
        <begin position="1"/>
        <end position="21"/>
    </location>
</feature>
<dbReference type="EMBL" id="CP044205">
    <property type="protein sequence ID" value="QFY42505.1"/>
    <property type="molecule type" value="Genomic_DNA"/>
</dbReference>
<comment type="catalytic activity">
    <reaction evidence="15 18">
        <text>4 Fe(II)-[cytochrome c] + O2 + 8 H(+)(in) = 4 Fe(III)-[cytochrome c] + 2 H2O + 4 H(+)(out)</text>
        <dbReference type="Rhea" id="RHEA:11436"/>
        <dbReference type="Rhea" id="RHEA-COMP:10350"/>
        <dbReference type="Rhea" id="RHEA-COMP:14399"/>
        <dbReference type="ChEBI" id="CHEBI:15377"/>
        <dbReference type="ChEBI" id="CHEBI:15378"/>
        <dbReference type="ChEBI" id="CHEBI:15379"/>
        <dbReference type="ChEBI" id="CHEBI:29033"/>
        <dbReference type="ChEBI" id="CHEBI:29034"/>
        <dbReference type="EC" id="7.1.1.9"/>
    </reaction>
</comment>
<comment type="cofactor">
    <cofactor evidence="18">
        <name>Cu cation</name>
        <dbReference type="ChEBI" id="CHEBI:23378"/>
    </cofactor>
    <text evidence="18">Binds a copper A center.</text>
</comment>
<dbReference type="PROSITE" id="PS50857">
    <property type="entry name" value="COX2_CUA"/>
    <property type="match status" value="1"/>
</dbReference>
<dbReference type="AlphaFoldDB" id="A0A5Q0BF59"/>
<evidence type="ECO:0000256" key="1">
    <source>
        <dbReference type="ARBA" id="ARBA00004141"/>
    </source>
</evidence>
<organism evidence="24 25">
    <name type="scientific">Candidatus Methylospira mobilis</name>
    <dbReference type="NCBI Taxonomy" id="1808979"/>
    <lineage>
        <taxon>Bacteria</taxon>
        <taxon>Pseudomonadati</taxon>
        <taxon>Pseudomonadota</taxon>
        <taxon>Gammaproteobacteria</taxon>
        <taxon>Methylococcales</taxon>
        <taxon>Methylococcaceae</taxon>
        <taxon>Candidatus Methylospira</taxon>
    </lineage>
</organism>
<evidence type="ECO:0000259" key="21">
    <source>
        <dbReference type="PROSITE" id="PS50857"/>
    </source>
</evidence>
<keyword evidence="25" id="KW-1185">Reference proteome</keyword>
<evidence type="ECO:0000256" key="5">
    <source>
        <dbReference type="ARBA" id="ARBA00022660"/>
    </source>
</evidence>
<evidence type="ECO:0000256" key="18">
    <source>
        <dbReference type="RuleBase" id="RU004024"/>
    </source>
</evidence>
<keyword evidence="9 17" id="KW-0249">Electron transport</keyword>
<feature type="domain" description="Cytochrome oxidase subunit II copper A binding" evidence="21">
    <location>
        <begin position="115"/>
        <end position="257"/>
    </location>
</feature>
<gene>
    <name evidence="24" type="primary">coxB</name>
    <name evidence="24" type="ORF">F6R98_07605</name>
</gene>
<dbReference type="InterPro" id="IPR036909">
    <property type="entry name" value="Cyt_c-like_dom_sf"/>
</dbReference>
<dbReference type="InterPro" id="IPR011759">
    <property type="entry name" value="Cyt_c_oxidase_su2_TM_dom"/>
</dbReference>
<keyword evidence="3 17" id="KW-0813">Transport</keyword>
<evidence type="ECO:0000256" key="14">
    <source>
        <dbReference type="ARBA" id="ARBA00024688"/>
    </source>
</evidence>
<keyword evidence="24" id="KW-0560">Oxidoreductase</keyword>
<dbReference type="GO" id="GO:0016491">
    <property type="term" value="F:oxidoreductase activity"/>
    <property type="evidence" value="ECO:0007669"/>
    <property type="project" value="UniProtKB-KW"/>
</dbReference>
<feature type="chain" id="PRO_5024971840" description="Cytochrome c oxidase subunit 2" evidence="20">
    <location>
        <begin position="22"/>
        <end position="372"/>
    </location>
</feature>
<evidence type="ECO:0000256" key="17">
    <source>
        <dbReference type="RuleBase" id="RU000456"/>
    </source>
</evidence>
<dbReference type="InterPro" id="IPR036257">
    <property type="entry name" value="Cyt_c_oxidase_su2_TM_sf"/>
</dbReference>
<evidence type="ECO:0000256" key="3">
    <source>
        <dbReference type="ARBA" id="ARBA00022448"/>
    </source>
</evidence>
<feature type="transmembrane region" description="Helical" evidence="19">
    <location>
        <begin position="45"/>
        <end position="65"/>
    </location>
</feature>
<evidence type="ECO:0000256" key="19">
    <source>
        <dbReference type="SAM" id="Phobius"/>
    </source>
</evidence>
<dbReference type="KEGG" id="mmob:F6R98_07605"/>
<dbReference type="NCBIfam" id="TIGR02866">
    <property type="entry name" value="CoxB"/>
    <property type="match status" value="1"/>
</dbReference>
<dbReference type="InterPro" id="IPR002429">
    <property type="entry name" value="CcO_II-like_C"/>
</dbReference>
<feature type="domain" description="Cytochrome c" evidence="23">
    <location>
        <begin position="277"/>
        <end position="355"/>
    </location>
</feature>
<dbReference type="EC" id="7.1.1.9" evidence="18"/>
<keyword evidence="4 16" id="KW-0349">Heme</keyword>
<dbReference type="GO" id="GO:0042773">
    <property type="term" value="P:ATP synthesis coupled electron transport"/>
    <property type="evidence" value="ECO:0007669"/>
    <property type="project" value="TreeGrafter"/>
</dbReference>
<protein>
    <recommendedName>
        <fullName evidence="18">Cytochrome c oxidase subunit 2</fullName>
        <ecNumber evidence="18">7.1.1.9</ecNumber>
    </recommendedName>
</protein>
<name>A0A5Q0BF59_9GAMM</name>
<keyword evidence="12 18" id="KW-0186">Copper</keyword>
<evidence type="ECO:0000256" key="6">
    <source>
        <dbReference type="ARBA" id="ARBA00022692"/>
    </source>
</evidence>
<dbReference type="OrthoDB" id="9781261at2"/>
<keyword evidence="10 19" id="KW-1133">Transmembrane helix</keyword>
<dbReference type="GO" id="GO:0020037">
    <property type="term" value="F:heme binding"/>
    <property type="evidence" value="ECO:0007669"/>
    <property type="project" value="InterPro"/>
</dbReference>
<evidence type="ECO:0000256" key="7">
    <source>
        <dbReference type="ARBA" id="ARBA00022723"/>
    </source>
</evidence>
<dbReference type="PROSITE" id="PS51007">
    <property type="entry name" value="CYTC"/>
    <property type="match status" value="1"/>
</dbReference>
<dbReference type="Pfam" id="PF13442">
    <property type="entry name" value="Cytochrome_CBB3"/>
    <property type="match status" value="1"/>
</dbReference>
<dbReference type="PRINTS" id="PR01166">
    <property type="entry name" value="CYCOXIDASEII"/>
</dbReference>
<evidence type="ECO:0000256" key="11">
    <source>
        <dbReference type="ARBA" id="ARBA00023004"/>
    </source>
</evidence>
<dbReference type="PANTHER" id="PTHR22888:SF9">
    <property type="entry name" value="CYTOCHROME C OXIDASE SUBUNIT 2"/>
    <property type="match status" value="1"/>
</dbReference>
<evidence type="ECO:0000256" key="2">
    <source>
        <dbReference type="ARBA" id="ARBA00007866"/>
    </source>
</evidence>
<keyword evidence="8" id="KW-1278">Translocase</keyword>
<evidence type="ECO:0000256" key="12">
    <source>
        <dbReference type="ARBA" id="ARBA00023008"/>
    </source>
</evidence>
<dbReference type="GO" id="GO:0005507">
    <property type="term" value="F:copper ion binding"/>
    <property type="evidence" value="ECO:0007669"/>
    <property type="project" value="InterPro"/>
</dbReference>
<dbReference type="PANTHER" id="PTHR22888">
    <property type="entry name" value="CYTOCHROME C OXIDASE, SUBUNIT II"/>
    <property type="match status" value="1"/>
</dbReference>
<dbReference type="Proteomes" id="UP000325755">
    <property type="component" value="Chromosome"/>
</dbReference>
<evidence type="ECO:0000256" key="13">
    <source>
        <dbReference type="ARBA" id="ARBA00023136"/>
    </source>
</evidence>
<dbReference type="InterPro" id="IPR008972">
    <property type="entry name" value="Cupredoxin"/>
</dbReference>
<proteinExistence type="inferred from homology"/>
<evidence type="ECO:0000256" key="10">
    <source>
        <dbReference type="ARBA" id="ARBA00022989"/>
    </source>
</evidence>
<dbReference type="InterPro" id="IPR045187">
    <property type="entry name" value="CcO_II"/>
</dbReference>
<comment type="function">
    <text evidence="14 18">Subunits I and II form the functional core of the enzyme complex. Electrons originating in cytochrome c are transferred via heme a and Cu(A) to the binuclear center formed by heme a3 and Cu(B).</text>
</comment>
<dbReference type="PROSITE" id="PS50999">
    <property type="entry name" value="COX2_TM"/>
    <property type="match status" value="1"/>
</dbReference>
<dbReference type="InParanoid" id="A0A5Q0BF59"/>
<comment type="subcellular location">
    <subcellularLocation>
        <location evidence="17">Cell membrane</location>
        <topology evidence="17">Multi-pass membrane protein</topology>
    </subcellularLocation>
    <subcellularLocation>
        <location evidence="1">Membrane</location>
        <topology evidence="1">Multi-pass membrane protein</topology>
    </subcellularLocation>
</comment>
<accession>A0A5Q0BF59</accession>
<evidence type="ECO:0000259" key="22">
    <source>
        <dbReference type="PROSITE" id="PS50999"/>
    </source>
</evidence>
<comment type="similarity">
    <text evidence="2 17">Belongs to the cytochrome c oxidase subunit 2 family.</text>
</comment>
<dbReference type="InterPro" id="IPR009056">
    <property type="entry name" value="Cyt_c-like_dom"/>
</dbReference>
<dbReference type="SUPFAM" id="SSF49503">
    <property type="entry name" value="Cupredoxins"/>
    <property type="match status" value="1"/>
</dbReference>
<reference evidence="24 25" key="1">
    <citation type="submission" date="2019-09" db="EMBL/GenBank/DDBJ databases">
        <title>Ecophysiology of the spiral-shaped methanotroph Methylospira mobilis as revealed by the complete genome sequence.</title>
        <authorList>
            <person name="Oshkin I.Y."/>
            <person name="Dedysh S.N."/>
            <person name="Miroshnikov K."/>
            <person name="Danilova O.V."/>
            <person name="Hakobyan A."/>
            <person name="Liesack W."/>
        </authorList>
    </citation>
    <scope>NUCLEOTIDE SEQUENCE [LARGE SCALE GENOMIC DNA]</scope>
    <source>
        <strain evidence="24 25">Shm1</strain>
    </source>
</reference>
<evidence type="ECO:0000256" key="20">
    <source>
        <dbReference type="SAM" id="SignalP"/>
    </source>
</evidence>
<dbReference type="Gene3D" id="2.60.40.420">
    <property type="entry name" value="Cupredoxins - blue copper proteins"/>
    <property type="match status" value="1"/>
</dbReference>
<dbReference type="GO" id="GO:0004129">
    <property type="term" value="F:cytochrome-c oxidase activity"/>
    <property type="evidence" value="ECO:0007669"/>
    <property type="project" value="UniProtKB-EC"/>
</dbReference>
<dbReference type="InterPro" id="IPR014222">
    <property type="entry name" value="Cyt_c_oxidase_su2"/>
</dbReference>
<keyword evidence="13 19" id="KW-0472">Membrane</keyword>
<evidence type="ECO:0000313" key="24">
    <source>
        <dbReference type="EMBL" id="QFY42505.1"/>
    </source>
</evidence>
<feature type="transmembrane region" description="Helical" evidence="19">
    <location>
        <begin position="86"/>
        <end position="108"/>
    </location>
</feature>
<evidence type="ECO:0000256" key="9">
    <source>
        <dbReference type="ARBA" id="ARBA00022982"/>
    </source>
</evidence>